<dbReference type="KEGG" id="pdj:D0907_16570"/>
<dbReference type="Proteomes" id="UP000183805">
    <property type="component" value="Unassembled WGS sequence"/>
</dbReference>
<name>A0AAD0S381_9GAMM</name>
<organism evidence="6 9">
    <name type="scientific">Pseudoalteromonas lipolytica</name>
    <dbReference type="NCBI Taxonomy" id="570156"/>
    <lineage>
        <taxon>Bacteria</taxon>
        <taxon>Pseudomonadati</taxon>
        <taxon>Pseudomonadota</taxon>
        <taxon>Gammaproteobacteria</taxon>
        <taxon>Alteromonadales</taxon>
        <taxon>Pseudoalteromonadaceae</taxon>
        <taxon>Pseudoalteromonas</taxon>
    </lineage>
</organism>
<keyword evidence="6" id="KW-0614">Plasmid</keyword>
<dbReference type="AlphaFoldDB" id="A0AAD0S381"/>
<accession>A0AAD0S381</accession>
<dbReference type="InterPro" id="IPR004564">
    <property type="entry name" value="OM_lipoprot_carrier_LolA-like"/>
</dbReference>
<keyword evidence="8" id="KW-1185">Reference proteome</keyword>
<evidence type="ECO:0000313" key="8">
    <source>
        <dbReference type="Proteomes" id="UP000183805"/>
    </source>
</evidence>
<dbReference type="EMBL" id="CP032091">
    <property type="protein sequence ID" value="AXV66942.1"/>
    <property type="molecule type" value="Genomic_DNA"/>
</dbReference>
<dbReference type="GO" id="GO:0015031">
    <property type="term" value="P:protein transport"/>
    <property type="evidence" value="ECO:0007669"/>
    <property type="project" value="UniProtKB-KW"/>
</dbReference>
<reference evidence="7 8" key="1">
    <citation type="submission" date="2016-10" db="EMBL/GenBank/DDBJ databases">
        <authorList>
            <person name="Varghese N."/>
            <person name="Submissions S."/>
        </authorList>
    </citation>
    <scope>NUCLEOTIDE SEQUENCE [LARGE SCALE GENOMIC DNA]</scope>
    <source>
        <strain evidence="7 8">CGMCC 1.8499</strain>
    </source>
</reference>
<keyword evidence="4" id="KW-0653">Protein transport</keyword>
<evidence type="ECO:0000256" key="1">
    <source>
        <dbReference type="ARBA" id="ARBA00011245"/>
    </source>
</evidence>
<feature type="signal peptide" evidence="5">
    <location>
        <begin position="1"/>
        <end position="19"/>
    </location>
</feature>
<dbReference type="SUPFAM" id="SSF89392">
    <property type="entry name" value="Prokaryotic lipoproteins and lipoprotein localization factors"/>
    <property type="match status" value="1"/>
</dbReference>
<geneLocation type="plasmid" evidence="6 9">
    <name>unnamed1</name>
</geneLocation>
<evidence type="ECO:0000256" key="4">
    <source>
        <dbReference type="ARBA" id="ARBA00022927"/>
    </source>
</evidence>
<dbReference type="Pfam" id="PF03548">
    <property type="entry name" value="LolA"/>
    <property type="match status" value="1"/>
</dbReference>
<dbReference type="Gene3D" id="2.50.20.10">
    <property type="entry name" value="Lipoprotein localisation LolA/LolB/LppX"/>
    <property type="match status" value="1"/>
</dbReference>
<evidence type="ECO:0000256" key="2">
    <source>
        <dbReference type="ARBA" id="ARBA00022448"/>
    </source>
</evidence>
<evidence type="ECO:0000313" key="7">
    <source>
        <dbReference type="EMBL" id="SFT53673.1"/>
    </source>
</evidence>
<dbReference type="EMBL" id="FPAZ01000004">
    <property type="protein sequence ID" value="SFT53673.1"/>
    <property type="molecule type" value="Genomic_DNA"/>
</dbReference>
<keyword evidence="3 5" id="KW-0732">Signal</keyword>
<reference evidence="6 9" key="2">
    <citation type="submission" date="2018-08" db="EMBL/GenBank/DDBJ databases">
        <title>Draft genome sequence of Pseudoalteromonas donghaensis HJ51.</title>
        <authorList>
            <person name="Oh J."/>
            <person name="Roh D."/>
        </authorList>
    </citation>
    <scope>NUCLEOTIDE SEQUENCE [LARGE SCALE GENOMIC DNA]</scope>
    <source>
        <strain evidence="6 9">HJ51</strain>
        <plasmid evidence="6 9">unnamed1</plasmid>
    </source>
</reference>
<proteinExistence type="predicted"/>
<dbReference type="GeneID" id="99507096"/>
<evidence type="ECO:0000256" key="3">
    <source>
        <dbReference type="ARBA" id="ARBA00022729"/>
    </source>
</evidence>
<comment type="subunit">
    <text evidence="1">Monomer.</text>
</comment>
<protein>
    <submittedName>
        <fullName evidence="6">Outer membrane lipoprotein carrier protein LolA</fullName>
    </submittedName>
</protein>
<dbReference type="InterPro" id="IPR029046">
    <property type="entry name" value="LolA/LolB/LppX"/>
</dbReference>
<feature type="chain" id="PRO_5042182684" evidence="5">
    <location>
        <begin position="20"/>
        <end position="173"/>
    </location>
</feature>
<dbReference type="Proteomes" id="UP000264605">
    <property type="component" value="Plasmid unnamed1"/>
</dbReference>
<evidence type="ECO:0000256" key="5">
    <source>
        <dbReference type="SAM" id="SignalP"/>
    </source>
</evidence>
<evidence type="ECO:0000313" key="9">
    <source>
        <dbReference type="Proteomes" id="UP000264605"/>
    </source>
</evidence>
<evidence type="ECO:0000313" key="6">
    <source>
        <dbReference type="EMBL" id="AXV66942.1"/>
    </source>
</evidence>
<dbReference type="CDD" id="cd16325">
    <property type="entry name" value="LolA"/>
    <property type="match status" value="1"/>
</dbReference>
<sequence>MRNSLLMLLCFMMAWPLMANQVGLKQGTFSQEKHFKGFTKPFISEGLFKLTEQGLIWQVESPIKSKLVIKQGQVYTYNERGEAQLQKGAEPYVALLQAIIKHDKAALALQFDTREHADNDCQLLLPNDETLQQIFSQFTVCADEKNVNSVRLQEINGNVTLLRFSYPQDGSPQ</sequence>
<dbReference type="RefSeq" id="WP_074988763.1">
    <property type="nucleotide sequence ID" value="NZ_CP032091.1"/>
</dbReference>
<keyword evidence="2" id="KW-0813">Transport</keyword>
<keyword evidence="6" id="KW-0449">Lipoprotein</keyword>
<gene>
    <name evidence="6" type="ORF">D0907_16570</name>
    <name evidence="7" type="ORF">SAMN04487854_104150</name>
</gene>